<accession>A0A0E9RSG6</accession>
<name>A0A0E9RSG6_ANGAN</name>
<protein>
    <submittedName>
        <fullName evidence="1">Uncharacterized protein</fullName>
    </submittedName>
</protein>
<organism evidence="1">
    <name type="scientific">Anguilla anguilla</name>
    <name type="common">European freshwater eel</name>
    <name type="synonym">Muraena anguilla</name>
    <dbReference type="NCBI Taxonomy" id="7936"/>
    <lineage>
        <taxon>Eukaryota</taxon>
        <taxon>Metazoa</taxon>
        <taxon>Chordata</taxon>
        <taxon>Craniata</taxon>
        <taxon>Vertebrata</taxon>
        <taxon>Euteleostomi</taxon>
        <taxon>Actinopterygii</taxon>
        <taxon>Neopterygii</taxon>
        <taxon>Teleostei</taxon>
        <taxon>Anguilliformes</taxon>
        <taxon>Anguillidae</taxon>
        <taxon>Anguilla</taxon>
    </lineage>
</organism>
<dbReference type="EMBL" id="GBXM01076488">
    <property type="protein sequence ID" value="JAH32089.1"/>
    <property type="molecule type" value="Transcribed_RNA"/>
</dbReference>
<evidence type="ECO:0000313" key="1">
    <source>
        <dbReference type="EMBL" id="JAH32089.1"/>
    </source>
</evidence>
<sequence>MGGYVFATLTTCQLFHYKC</sequence>
<proteinExistence type="predicted"/>
<dbReference type="AlphaFoldDB" id="A0A0E9RSG6"/>
<reference evidence="1" key="2">
    <citation type="journal article" date="2015" name="Fish Shellfish Immunol.">
        <title>Early steps in the European eel (Anguilla anguilla)-Vibrio vulnificus interaction in the gills: Role of the RtxA13 toxin.</title>
        <authorList>
            <person name="Callol A."/>
            <person name="Pajuelo D."/>
            <person name="Ebbesson L."/>
            <person name="Teles M."/>
            <person name="MacKenzie S."/>
            <person name="Amaro C."/>
        </authorList>
    </citation>
    <scope>NUCLEOTIDE SEQUENCE</scope>
</reference>
<reference evidence="1" key="1">
    <citation type="submission" date="2014-11" db="EMBL/GenBank/DDBJ databases">
        <authorList>
            <person name="Amaro Gonzalez C."/>
        </authorList>
    </citation>
    <scope>NUCLEOTIDE SEQUENCE</scope>
</reference>